<protein>
    <submittedName>
        <fullName evidence="2">Uncharacterized protein</fullName>
    </submittedName>
</protein>
<gene>
    <name evidence="2" type="ORF">PECUL_23A030371</name>
</gene>
<dbReference type="AlphaFoldDB" id="A0AAD1WT80"/>
<evidence type="ECO:0000313" key="2">
    <source>
        <dbReference type="EMBL" id="CAH2321326.1"/>
    </source>
</evidence>
<feature type="region of interest" description="Disordered" evidence="1">
    <location>
        <begin position="35"/>
        <end position="104"/>
    </location>
</feature>
<feature type="compositionally biased region" description="Low complexity" evidence="1">
    <location>
        <begin position="37"/>
        <end position="48"/>
    </location>
</feature>
<evidence type="ECO:0000256" key="1">
    <source>
        <dbReference type="SAM" id="MobiDB-lite"/>
    </source>
</evidence>
<accession>A0AAD1WT80</accession>
<dbReference type="Proteomes" id="UP001295444">
    <property type="component" value="Chromosome 11"/>
</dbReference>
<sequence>MADDTRLQTSRGEMSDTHRRLEAIFDAFWRKLESRLTPTETTEAPPETSHCSSKCPAAHTMSPTNRRQRRRPRRCMAVNTAGLQARKPYTSSTMQNDTHGVGERSGKRLMHVNMQRSPLAESLRNQAIWDTKIPTMGIG</sequence>
<evidence type="ECO:0000313" key="3">
    <source>
        <dbReference type="Proteomes" id="UP001295444"/>
    </source>
</evidence>
<proteinExistence type="predicted"/>
<reference evidence="2" key="1">
    <citation type="submission" date="2022-03" db="EMBL/GenBank/DDBJ databases">
        <authorList>
            <person name="Alioto T."/>
            <person name="Alioto T."/>
            <person name="Gomez Garrido J."/>
        </authorList>
    </citation>
    <scope>NUCLEOTIDE SEQUENCE</scope>
</reference>
<feature type="compositionally biased region" description="Polar residues" evidence="1">
    <location>
        <begin position="89"/>
        <end position="98"/>
    </location>
</feature>
<organism evidence="2 3">
    <name type="scientific">Pelobates cultripes</name>
    <name type="common">Western spadefoot toad</name>
    <dbReference type="NCBI Taxonomy" id="61616"/>
    <lineage>
        <taxon>Eukaryota</taxon>
        <taxon>Metazoa</taxon>
        <taxon>Chordata</taxon>
        <taxon>Craniata</taxon>
        <taxon>Vertebrata</taxon>
        <taxon>Euteleostomi</taxon>
        <taxon>Amphibia</taxon>
        <taxon>Batrachia</taxon>
        <taxon>Anura</taxon>
        <taxon>Pelobatoidea</taxon>
        <taxon>Pelobatidae</taxon>
        <taxon>Pelobates</taxon>
    </lineage>
</organism>
<keyword evidence="3" id="KW-1185">Reference proteome</keyword>
<dbReference type="EMBL" id="OW240922">
    <property type="protein sequence ID" value="CAH2321326.1"/>
    <property type="molecule type" value="Genomic_DNA"/>
</dbReference>
<name>A0AAD1WT80_PELCU</name>